<dbReference type="InterPro" id="IPR011650">
    <property type="entry name" value="Peptidase_M20_dimer"/>
</dbReference>
<dbReference type="Proteomes" id="UP000630923">
    <property type="component" value="Unassembled WGS sequence"/>
</dbReference>
<evidence type="ECO:0000256" key="4">
    <source>
        <dbReference type="ARBA" id="ARBA00022801"/>
    </source>
</evidence>
<dbReference type="PANTHER" id="PTHR45962:SF1">
    <property type="entry name" value="N-FATTY-ACYL-AMINO ACID SYNTHASE_HYDROLASE PM20D1"/>
    <property type="match status" value="1"/>
</dbReference>
<dbReference type="EMBL" id="BNCI01000001">
    <property type="protein sequence ID" value="GHF20211.1"/>
    <property type="molecule type" value="Genomic_DNA"/>
</dbReference>
<keyword evidence="9" id="KW-1185">Reference proteome</keyword>
<dbReference type="GO" id="GO:0046872">
    <property type="term" value="F:metal ion binding"/>
    <property type="evidence" value="ECO:0007669"/>
    <property type="project" value="UniProtKB-KW"/>
</dbReference>
<evidence type="ECO:0000259" key="7">
    <source>
        <dbReference type="Pfam" id="PF07687"/>
    </source>
</evidence>
<dbReference type="PANTHER" id="PTHR45962">
    <property type="entry name" value="N-FATTY-ACYL-AMINO ACID SYNTHASE/HYDROLASE PM20D1"/>
    <property type="match status" value="1"/>
</dbReference>
<evidence type="ECO:0000256" key="3">
    <source>
        <dbReference type="ARBA" id="ARBA00022723"/>
    </source>
</evidence>
<reference evidence="8" key="1">
    <citation type="journal article" date="2014" name="Int. J. Syst. Evol. Microbiol.">
        <title>Complete genome sequence of Corynebacterium casei LMG S-19264T (=DSM 44701T), isolated from a smear-ripened cheese.</title>
        <authorList>
            <consortium name="US DOE Joint Genome Institute (JGI-PGF)"/>
            <person name="Walter F."/>
            <person name="Albersmeier A."/>
            <person name="Kalinowski J."/>
            <person name="Ruckert C."/>
        </authorList>
    </citation>
    <scope>NUCLEOTIDE SEQUENCE</scope>
    <source>
        <strain evidence="8">KCTC 42590</strain>
    </source>
</reference>
<dbReference type="SUPFAM" id="SSF55031">
    <property type="entry name" value="Bacterial exopeptidase dimerisation domain"/>
    <property type="match status" value="1"/>
</dbReference>
<evidence type="ECO:0000256" key="5">
    <source>
        <dbReference type="ARBA" id="ARBA00022833"/>
    </source>
</evidence>
<evidence type="ECO:0000256" key="2">
    <source>
        <dbReference type="ARBA" id="ARBA00022670"/>
    </source>
</evidence>
<proteinExistence type="inferred from homology"/>
<feature type="domain" description="Peptidase M20 dimerisation" evidence="7">
    <location>
        <begin position="217"/>
        <end position="361"/>
    </location>
</feature>
<evidence type="ECO:0000256" key="1">
    <source>
        <dbReference type="ARBA" id="ARBA00006247"/>
    </source>
</evidence>
<dbReference type="InterPro" id="IPR002933">
    <property type="entry name" value="Peptidase_M20"/>
</dbReference>
<evidence type="ECO:0000313" key="8">
    <source>
        <dbReference type="EMBL" id="GHF20211.1"/>
    </source>
</evidence>
<evidence type="ECO:0000256" key="6">
    <source>
        <dbReference type="SAM" id="SignalP"/>
    </source>
</evidence>
<sequence>MKFLKTTLAVSSFALFASATLQAADLSAHEKMAREIYKETVETPTSTDHPEAMFTLTGNLKNRFMEAGFAEEDITLLNVDGLGGMIVRYPGKDRSKQGIGFMAHLDVVTAKRKDWVLDPFVLTEKDGFFMGRGTADNKAGAVGLAATFIKLKKEGYVPDRDLVIIYTGDEETGMVTTKHIAANRDKLLNIELIYNSDAGGGSMDEDGKPLAYSIQAAEKTYMTLLLTVTNSGGHSSQPRDDNAIYQLIDALQKVEDYSFPPRLNPVSKIMLNVAAENETGEMKQALLDFANDPSDMVAADILSNNVRYNSITRTTCVTTMLEAGHAENALPQSAQATVNCRIMPGVDPADVEHVLASVIGDDGVVITRKAEPSFADASPLREDVIAAVKYAMAEEYGELPVSANMSAGGTDGKEFRAYGMPVYGTGGLFGRKGDRANAHGLNEKIRVDSFYKSLTHWERLMKFVSGGVQ</sequence>
<feature type="signal peptide" evidence="6">
    <location>
        <begin position="1"/>
        <end position="23"/>
    </location>
</feature>
<dbReference type="InterPro" id="IPR047177">
    <property type="entry name" value="Pept_M20A"/>
</dbReference>
<dbReference type="GO" id="GO:0008233">
    <property type="term" value="F:peptidase activity"/>
    <property type="evidence" value="ECO:0007669"/>
    <property type="project" value="UniProtKB-KW"/>
</dbReference>
<keyword evidence="2" id="KW-0645">Protease</keyword>
<comment type="similarity">
    <text evidence="1">Belongs to the peptidase M20A family.</text>
</comment>
<dbReference type="Pfam" id="PF07687">
    <property type="entry name" value="M20_dimer"/>
    <property type="match status" value="1"/>
</dbReference>
<dbReference type="InterPro" id="IPR001261">
    <property type="entry name" value="ArgE/DapE_CS"/>
</dbReference>
<gene>
    <name evidence="8" type="ORF">GCM10017044_13760</name>
</gene>
<keyword evidence="4" id="KW-0378">Hydrolase</keyword>
<dbReference type="Gene3D" id="3.30.70.360">
    <property type="match status" value="1"/>
</dbReference>
<dbReference type="RefSeq" id="WP_191251170.1">
    <property type="nucleotide sequence ID" value="NZ_BNCI01000001.1"/>
</dbReference>
<dbReference type="AlphaFoldDB" id="A0A919AQ90"/>
<dbReference type="InterPro" id="IPR036264">
    <property type="entry name" value="Bact_exopeptidase_dim_dom"/>
</dbReference>
<evidence type="ECO:0000313" key="9">
    <source>
        <dbReference type="Proteomes" id="UP000630923"/>
    </source>
</evidence>
<dbReference type="PROSITE" id="PS00758">
    <property type="entry name" value="ARGE_DAPE_CPG2_1"/>
    <property type="match status" value="1"/>
</dbReference>
<reference evidence="8" key="2">
    <citation type="submission" date="2020-09" db="EMBL/GenBank/DDBJ databases">
        <authorList>
            <person name="Sun Q."/>
            <person name="Kim S."/>
        </authorList>
    </citation>
    <scope>NUCLEOTIDE SEQUENCE</scope>
    <source>
        <strain evidence="8">KCTC 42590</strain>
    </source>
</reference>
<feature type="chain" id="PRO_5037709626" evidence="6">
    <location>
        <begin position="24"/>
        <end position="469"/>
    </location>
</feature>
<comment type="caution">
    <text evidence="8">The sequence shown here is derived from an EMBL/GenBank/DDBJ whole genome shotgun (WGS) entry which is preliminary data.</text>
</comment>
<accession>A0A919AQ90</accession>
<dbReference type="Gene3D" id="1.10.150.900">
    <property type="match status" value="1"/>
</dbReference>
<name>A0A919AQ90_9PROT</name>
<protein>
    <submittedName>
        <fullName evidence="8">Peptidase M20</fullName>
    </submittedName>
</protein>
<keyword evidence="5" id="KW-0862">Zinc</keyword>
<dbReference type="Gene3D" id="3.40.630.10">
    <property type="entry name" value="Zn peptidases"/>
    <property type="match status" value="1"/>
</dbReference>
<keyword evidence="6" id="KW-0732">Signal</keyword>
<dbReference type="SUPFAM" id="SSF53187">
    <property type="entry name" value="Zn-dependent exopeptidases"/>
    <property type="match status" value="1"/>
</dbReference>
<dbReference type="GO" id="GO:0006508">
    <property type="term" value="P:proteolysis"/>
    <property type="evidence" value="ECO:0007669"/>
    <property type="project" value="UniProtKB-KW"/>
</dbReference>
<dbReference type="Pfam" id="PF01546">
    <property type="entry name" value="Peptidase_M20"/>
    <property type="match status" value="1"/>
</dbReference>
<dbReference type="NCBIfam" id="NF006596">
    <property type="entry name" value="PRK09133.1"/>
    <property type="match status" value="1"/>
</dbReference>
<organism evidence="8 9">
    <name type="scientific">Kordiimonas sediminis</name>
    <dbReference type="NCBI Taxonomy" id="1735581"/>
    <lineage>
        <taxon>Bacteria</taxon>
        <taxon>Pseudomonadati</taxon>
        <taxon>Pseudomonadota</taxon>
        <taxon>Alphaproteobacteria</taxon>
        <taxon>Kordiimonadales</taxon>
        <taxon>Kordiimonadaceae</taxon>
        <taxon>Kordiimonas</taxon>
    </lineage>
</organism>
<keyword evidence="3" id="KW-0479">Metal-binding</keyword>